<dbReference type="SMART" id="SM00342">
    <property type="entry name" value="HTH_ARAC"/>
    <property type="match status" value="1"/>
</dbReference>
<dbReference type="InterPro" id="IPR020449">
    <property type="entry name" value="Tscrpt_reg_AraC-type_HTH"/>
</dbReference>
<organism evidence="5 6">
    <name type="scientific">Hymenobacter ginkgonis</name>
    <dbReference type="NCBI Taxonomy" id="2682976"/>
    <lineage>
        <taxon>Bacteria</taxon>
        <taxon>Pseudomonadati</taxon>
        <taxon>Bacteroidota</taxon>
        <taxon>Cytophagia</taxon>
        <taxon>Cytophagales</taxon>
        <taxon>Hymenobacteraceae</taxon>
        <taxon>Hymenobacter</taxon>
    </lineage>
</organism>
<keyword evidence="2" id="KW-0238">DNA-binding</keyword>
<dbReference type="PROSITE" id="PS01124">
    <property type="entry name" value="HTH_ARAC_FAMILY_2"/>
    <property type="match status" value="1"/>
</dbReference>
<feature type="domain" description="HTH araC/xylS-type" evidence="4">
    <location>
        <begin position="206"/>
        <end position="305"/>
    </location>
</feature>
<sequence length="308" mass="34393">MKTLAVPFTVLDTVADFTQHYSFAPPTHPLVTVIDLAEYPAPDFLAKPALRHLYLIVLKRHFDGQLPYGQQVYDYRQGVLGFYAPGQPVQFCPPGDVPTPAKPQGWMVVFHPDLLARRPAGQFPGSYPFFAYRVQQALALLPSEEQALTYAVTGLRQESEQPADTFSQQLLSTQLAVLLQYANRAYHRQFPTEPAHGPDLLSRFEALLTTYLDHAAEQPLPTVQHFAEALHVSPAYLGDVLRTHTGQNAQQHLHYALLEKAKGLLLGTTHSIREVAFSLGFDNPSYFSRLFKQKTGLTPAEFRQAALA</sequence>
<dbReference type="InterPro" id="IPR018060">
    <property type="entry name" value="HTH_AraC"/>
</dbReference>
<name>A0A7K1TFP5_9BACT</name>
<evidence type="ECO:0000256" key="1">
    <source>
        <dbReference type="ARBA" id="ARBA00023015"/>
    </source>
</evidence>
<reference evidence="5 6" key="1">
    <citation type="submission" date="2019-12" db="EMBL/GenBank/DDBJ databases">
        <title>Hymenobacter sp. HMF4947 Genome sequencing and assembly.</title>
        <authorList>
            <person name="Kang H."/>
            <person name="Cha I."/>
            <person name="Kim H."/>
            <person name="Joh K."/>
        </authorList>
    </citation>
    <scope>NUCLEOTIDE SEQUENCE [LARGE SCALE GENOMIC DNA]</scope>
    <source>
        <strain evidence="5 6">HMF4947</strain>
    </source>
</reference>
<comment type="caution">
    <text evidence="5">The sequence shown here is derived from an EMBL/GenBank/DDBJ whole genome shotgun (WGS) entry which is preliminary data.</text>
</comment>
<dbReference type="GO" id="GO:0003700">
    <property type="term" value="F:DNA-binding transcription factor activity"/>
    <property type="evidence" value="ECO:0007669"/>
    <property type="project" value="InterPro"/>
</dbReference>
<evidence type="ECO:0000313" key="6">
    <source>
        <dbReference type="Proteomes" id="UP000441336"/>
    </source>
</evidence>
<accession>A0A7K1TFP5</accession>
<evidence type="ECO:0000259" key="4">
    <source>
        <dbReference type="PROSITE" id="PS01124"/>
    </source>
</evidence>
<keyword evidence="3" id="KW-0804">Transcription</keyword>
<dbReference type="PANTHER" id="PTHR43280">
    <property type="entry name" value="ARAC-FAMILY TRANSCRIPTIONAL REGULATOR"/>
    <property type="match status" value="1"/>
</dbReference>
<dbReference type="EMBL" id="WQKZ01000003">
    <property type="protein sequence ID" value="MVN77227.1"/>
    <property type="molecule type" value="Genomic_DNA"/>
</dbReference>
<protein>
    <submittedName>
        <fullName evidence="5">Helix-turn-helix domain-containing protein</fullName>
    </submittedName>
</protein>
<keyword evidence="6" id="KW-1185">Reference proteome</keyword>
<dbReference type="SUPFAM" id="SSF46689">
    <property type="entry name" value="Homeodomain-like"/>
    <property type="match status" value="1"/>
</dbReference>
<dbReference type="Proteomes" id="UP000441336">
    <property type="component" value="Unassembled WGS sequence"/>
</dbReference>
<evidence type="ECO:0000313" key="5">
    <source>
        <dbReference type="EMBL" id="MVN77227.1"/>
    </source>
</evidence>
<keyword evidence="1" id="KW-0805">Transcription regulation</keyword>
<dbReference type="AlphaFoldDB" id="A0A7K1TFP5"/>
<dbReference type="PRINTS" id="PR00032">
    <property type="entry name" value="HTHARAC"/>
</dbReference>
<gene>
    <name evidence="5" type="ORF">GO988_12905</name>
</gene>
<evidence type="ECO:0000256" key="3">
    <source>
        <dbReference type="ARBA" id="ARBA00023163"/>
    </source>
</evidence>
<dbReference type="RefSeq" id="WP_157566059.1">
    <property type="nucleotide sequence ID" value="NZ_WQKZ01000003.1"/>
</dbReference>
<proteinExistence type="predicted"/>
<dbReference type="InterPro" id="IPR009057">
    <property type="entry name" value="Homeodomain-like_sf"/>
</dbReference>
<dbReference type="PANTHER" id="PTHR43280:SF32">
    <property type="entry name" value="TRANSCRIPTIONAL REGULATORY PROTEIN"/>
    <property type="match status" value="1"/>
</dbReference>
<dbReference type="Gene3D" id="1.10.10.60">
    <property type="entry name" value="Homeodomain-like"/>
    <property type="match status" value="2"/>
</dbReference>
<dbReference type="Pfam" id="PF12833">
    <property type="entry name" value="HTH_18"/>
    <property type="match status" value="1"/>
</dbReference>
<dbReference type="GO" id="GO:0043565">
    <property type="term" value="F:sequence-specific DNA binding"/>
    <property type="evidence" value="ECO:0007669"/>
    <property type="project" value="InterPro"/>
</dbReference>
<evidence type="ECO:0000256" key="2">
    <source>
        <dbReference type="ARBA" id="ARBA00023125"/>
    </source>
</evidence>